<evidence type="ECO:0000313" key="4">
    <source>
        <dbReference type="EMBL" id="MDA4848688.1"/>
    </source>
</evidence>
<dbReference type="InterPro" id="IPR006311">
    <property type="entry name" value="TAT_signal"/>
</dbReference>
<dbReference type="PANTHER" id="PTHR47628:SF1">
    <property type="entry name" value="ALIPHATIC AMIDASE EXPRESSION-REGULATING PROTEIN"/>
    <property type="match status" value="1"/>
</dbReference>
<reference evidence="4" key="1">
    <citation type="submission" date="2022-11" db="EMBL/GenBank/DDBJ databases">
        <title>Hoeflea poritis sp. nov., isolated from scleractinian coral Porites lutea.</title>
        <authorList>
            <person name="Zhang G."/>
            <person name="Wei Q."/>
            <person name="Cai L."/>
        </authorList>
    </citation>
    <scope>NUCLEOTIDE SEQUENCE</scope>
    <source>
        <strain evidence="4">E7-10</strain>
    </source>
</reference>
<proteinExistence type="inferred from homology"/>
<evidence type="ECO:0000256" key="2">
    <source>
        <dbReference type="ARBA" id="ARBA00022729"/>
    </source>
</evidence>
<keyword evidence="2" id="KW-0732">Signal</keyword>
<comment type="caution">
    <text evidence="4">The sequence shown here is derived from an EMBL/GenBank/DDBJ whole genome shotgun (WGS) entry which is preliminary data.</text>
</comment>
<dbReference type="InterPro" id="IPR028082">
    <property type="entry name" value="Peripla_BP_I"/>
</dbReference>
<evidence type="ECO:0000256" key="1">
    <source>
        <dbReference type="ARBA" id="ARBA00010062"/>
    </source>
</evidence>
<evidence type="ECO:0000313" key="5">
    <source>
        <dbReference type="Proteomes" id="UP001148313"/>
    </source>
</evidence>
<keyword evidence="5" id="KW-1185">Reference proteome</keyword>
<comment type="similarity">
    <text evidence="1">Belongs to the leucine-binding protein family.</text>
</comment>
<dbReference type="RefSeq" id="WP_271092564.1">
    <property type="nucleotide sequence ID" value="NZ_JAPJZH010000028.1"/>
</dbReference>
<dbReference type="Proteomes" id="UP001148313">
    <property type="component" value="Unassembled WGS sequence"/>
</dbReference>
<feature type="domain" description="Leucine-binding protein" evidence="3">
    <location>
        <begin position="39"/>
        <end position="372"/>
    </location>
</feature>
<protein>
    <submittedName>
        <fullName evidence="4">Substrate-binding protein</fullName>
    </submittedName>
</protein>
<organism evidence="4 5">
    <name type="scientific">Hoeflea poritis</name>
    <dbReference type="NCBI Taxonomy" id="2993659"/>
    <lineage>
        <taxon>Bacteria</taxon>
        <taxon>Pseudomonadati</taxon>
        <taxon>Pseudomonadota</taxon>
        <taxon>Alphaproteobacteria</taxon>
        <taxon>Hyphomicrobiales</taxon>
        <taxon>Rhizobiaceae</taxon>
        <taxon>Hoeflea</taxon>
    </lineage>
</organism>
<dbReference type="CDD" id="cd06331">
    <property type="entry name" value="PBP1_AmiC-like"/>
    <property type="match status" value="1"/>
</dbReference>
<dbReference type="PANTHER" id="PTHR47628">
    <property type="match status" value="1"/>
</dbReference>
<name>A0ABT4VVD4_9HYPH</name>
<dbReference type="Gene3D" id="3.40.50.2300">
    <property type="match status" value="2"/>
</dbReference>
<dbReference type="Pfam" id="PF13458">
    <property type="entry name" value="Peripla_BP_6"/>
    <property type="match status" value="1"/>
</dbReference>
<evidence type="ECO:0000259" key="3">
    <source>
        <dbReference type="Pfam" id="PF13458"/>
    </source>
</evidence>
<dbReference type="SUPFAM" id="SSF53822">
    <property type="entry name" value="Periplasmic binding protein-like I"/>
    <property type="match status" value="1"/>
</dbReference>
<dbReference type="PROSITE" id="PS51318">
    <property type="entry name" value="TAT"/>
    <property type="match status" value="1"/>
</dbReference>
<dbReference type="EMBL" id="JAPJZH010000028">
    <property type="protein sequence ID" value="MDA4848688.1"/>
    <property type="molecule type" value="Genomic_DNA"/>
</dbReference>
<dbReference type="InterPro" id="IPR028081">
    <property type="entry name" value="Leu-bd"/>
</dbReference>
<sequence>MSKSNVTRRQTLATLGKGAALAGVATLGMPAIVRAQSGPIKLGFLSGLTGLETILGETQLNCFKLAVSQINAASGIAGRQIEFIVEDDQTTTKGAIDKARKLINQDQVDATIGLIASLTHVAARSVTTPAKKLLMYTTYYEGDVCERYFFSTGQIPNQQIDPSVEWLTANEGKSTYIIGSDYVWPRKSADAIKAAMEAKGGKVLDAEFFPFGTSDFGPALDRVKSANPDFVWCMCAGNDLITFLKQFNSFGLGKQLFSQGLDDVFSQAEPELTNGAISDQSYFMGIESEENAKFKAAYRDMFGPKPINAIGEATYNAVYLYKAAVEKAGSTETEAVIDALGQVEFDAPQGKVSFASNNVARSNSILARANNGDWDVIKDFGQVDPVVPGCSL</sequence>
<gene>
    <name evidence="4" type="ORF">OOZ53_25250</name>
</gene>
<accession>A0ABT4VVD4</accession>